<comment type="caution">
    <text evidence="1">The sequence shown here is derived from an EMBL/GenBank/DDBJ whole genome shotgun (WGS) entry which is preliminary data.</text>
</comment>
<reference evidence="1 2" key="1">
    <citation type="submission" date="2019-07" db="EMBL/GenBank/DDBJ databases">
        <authorList>
            <person name="Kim J."/>
        </authorList>
    </citation>
    <scope>NUCLEOTIDE SEQUENCE [LARGE SCALE GENOMIC DNA]</scope>
    <source>
        <strain evidence="1 2">JC52</strain>
    </source>
</reference>
<dbReference type="Proteomes" id="UP000317036">
    <property type="component" value="Unassembled WGS sequence"/>
</dbReference>
<evidence type="ECO:0000313" key="1">
    <source>
        <dbReference type="EMBL" id="TVY11701.1"/>
    </source>
</evidence>
<gene>
    <name evidence="1" type="ORF">FPZ49_02185</name>
</gene>
<evidence type="ECO:0000313" key="2">
    <source>
        <dbReference type="Proteomes" id="UP000317036"/>
    </source>
</evidence>
<sequence>MLTMADGSCCRAVHDLTAFEPLEPGDHVLANVTAVSLGLGTGGVHFVHAPLQTNRPTPLFAPGPGPGHIMKLRYTSLQRSVLAAEEEASPHHAVLAGARSLEQLPVLIGELHSMLPAAVSWLRYRTGMGNSNMMRPLRIAYIMTDGGSLPLAVSRHAARLKALGWLAGTITYGHAYGGDLEAVNKYTALLAAKHVLHADLAIVTMGPGIVGTGTALGFSGMETGELVNAVRALGGLPVFIPRISFGDARERHCGLSHHTRTALGTAAIAEAIVPLPLLGAAEQLRLLREQAEDLLEREHELRWIAAPAVEQMETAFQAYEAPITSMGRGLLDDPLFFAAVCAAADAALQLICASPAASSDLNP</sequence>
<dbReference type="AlphaFoldDB" id="A0A559KHV6"/>
<dbReference type="EMBL" id="VNJI01000002">
    <property type="protein sequence ID" value="TVY11701.1"/>
    <property type="molecule type" value="Genomic_DNA"/>
</dbReference>
<organism evidence="1 2">
    <name type="scientific">Paenibacillus cremeus</name>
    <dbReference type="NCBI Taxonomy" id="2163881"/>
    <lineage>
        <taxon>Bacteria</taxon>
        <taxon>Bacillati</taxon>
        <taxon>Bacillota</taxon>
        <taxon>Bacilli</taxon>
        <taxon>Bacillales</taxon>
        <taxon>Paenibacillaceae</taxon>
        <taxon>Paenibacillus</taxon>
    </lineage>
</organism>
<name>A0A559KHV6_9BACL</name>
<dbReference type="OrthoDB" id="3401376at2"/>
<keyword evidence="2" id="KW-1185">Reference proteome</keyword>
<accession>A0A559KHV6</accession>
<proteinExistence type="predicted"/>
<dbReference type="InterPro" id="IPR024479">
    <property type="entry name" value="DUF3866"/>
</dbReference>
<protein>
    <submittedName>
        <fullName evidence="1">DUF3866 family protein</fullName>
    </submittedName>
</protein>
<dbReference type="Pfam" id="PF12982">
    <property type="entry name" value="DUF3866"/>
    <property type="match status" value="1"/>
</dbReference>